<keyword evidence="3 5" id="KW-1133">Transmembrane helix</keyword>
<name>A0ABV3RJJ5_9RHOB</name>
<keyword evidence="2 5" id="KW-0812">Transmembrane</keyword>
<comment type="subcellular location">
    <subcellularLocation>
        <location evidence="1">Membrane</location>
        <topology evidence="1">Multi-pass membrane protein</topology>
    </subcellularLocation>
</comment>
<evidence type="ECO:0000259" key="6">
    <source>
        <dbReference type="PROSITE" id="PS50850"/>
    </source>
</evidence>
<keyword evidence="4 5" id="KW-0472">Membrane</keyword>
<keyword evidence="8" id="KW-1185">Reference proteome</keyword>
<dbReference type="PANTHER" id="PTHR42718:SF42">
    <property type="entry name" value="EXPORT PROTEIN"/>
    <property type="match status" value="1"/>
</dbReference>
<evidence type="ECO:0000256" key="3">
    <source>
        <dbReference type="ARBA" id="ARBA00022989"/>
    </source>
</evidence>
<feature type="transmembrane region" description="Helical" evidence="5">
    <location>
        <begin position="48"/>
        <end position="70"/>
    </location>
</feature>
<evidence type="ECO:0000256" key="2">
    <source>
        <dbReference type="ARBA" id="ARBA00022692"/>
    </source>
</evidence>
<gene>
    <name evidence="7" type="ORF">AB2B41_03045</name>
</gene>
<dbReference type="Gene3D" id="1.20.1250.20">
    <property type="entry name" value="MFS general substrate transporter like domains"/>
    <property type="match status" value="1"/>
</dbReference>
<evidence type="ECO:0000256" key="5">
    <source>
        <dbReference type="SAM" id="Phobius"/>
    </source>
</evidence>
<dbReference type="InterPro" id="IPR020846">
    <property type="entry name" value="MFS_dom"/>
</dbReference>
<evidence type="ECO:0000313" key="8">
    <source>
        <dbReference type="Proteomes" id="UP001556098"/>
    </source>
</evidence>
<feature type="transmembrane region" description="Helical" evidence="5">
    <location>
        <begin position="20"/>
        <end position="41"/>
    </location>
</feature>
<feature type="transmembrane region" description="Helical" evidence="5">
    <location>
        <begin position="109"/>
        <end position="132"/>
    </location>
</feature>
<evidence type="ECO:0000256" key="1">
    <source>
        <dbReference type="ARBA" id="ARBA00004141"/>
    </source>
</evidence>
<dbReference type="EMBL" id="JBFNXX010000002">
    <property type="protein sequence ID" value="MEW9918564.1"/>
    <property type="molecule type" value="Genomic_DNA"/>
</dbReference>
<dbReference type="SUPFAM" id="SSF103473">
    <property type="entry name" value="MFS general substrate transporter"/>
    <property type="match status" value="1"/>
</dbReference>
<evidence type="ECO:0000313" key="7">
    <source>
        <dbReference type="EMBL" id="MEW9918564.1"/>
    </source>
</evidence>
<protein>
    <submittedName>
        <fullName evidence="7">MFS transporter</fullName>
    </submittedName>
</protein>
<dbReference type="InterPro" id="IPR011701">
    <property type="entry name" value="MFS"/>
</dbReference>
<comment type="caution">
    <text evidence="7">The sequence shown here is derived from an EMBL/GenBank/DDBJ whole genome shotgun (WGS) entry which is preliminary data.</text>
</comment>
<feature type="transmembrane region" description="Helical" evidence="5">
    <location>
        <begin position="195"/>
        <end position="215"/>
    </location>
</feature>
<evidence type="ECO:0000256" key="4">
    <source>
        <dbReference type="ARBA" id="ARBA00023136"/>
    </source>
</evidence>
<dbReference type="Pfam" id="PF07690">
    <property type="entry name" value="MFS_1"/>
    <property type="match status" value="1"/>
</dbReference>
<sequence>MMPLNLFTSATFSGANLLAFFIYGAMGIMFFFMPIIFIAGWDRHEISVSVVFAPMALFMTVFSTRAGALADRIGPAPLLAAGSLITGAGYLLIGFFAEAQLLCAHILPSMCLVAFGMSLVVAPLSTALMGAAPDGLSGIASGVNNAVSRTASLLGVAAVGGVAATVYLRAGGAASFGIPSDTEGHAAAMSQSLTALAYISAGLCLLSAVISLNLFRRG</sequence>
<organism evidence="7 8">
    <name type="scientific">Sulfitobacter sediminis</name>
    <dbReference type="NCBI Taxonomy" id="3234186"/>
    <lineage>
        <taxon>Bacteria</taxon>
        <taxon>Pseudomonadati</taxon>
        <taxon>Pseudomonadota</taxon>
        <taxon>Alphaproteobacteria</taxon>
        <taxon>Rhodobacterales</taxon>
        <taxon>Roseobacteraceae</taxon>
        <taxon>Sulfitobacter</taxon>
    </lineage>
</organism>
<accession>A0ABV3RJJ5</accession>
<dbReference type="Proteomes" id="UP001556098">
    <property type="component" value="Unassembled WGS sequence"/>
</dbReference>
<feature type="domain" description="Major facilitator superfamily (MFS) profile" evidence="6">
    <location>
        <begin position="1"/>
        <end position="218"/>
    </location>
</feature>
<dbReference type="PROSITE" id="PS50850">
    <property type="entry name" value="MFS"/>
    <property type="match status" value="1"/>
</dbReference>
<dbReference type="RefSeq" id="WP_367876268.1">
    <property type="nucleotide sequence ID" value="NZ_JBFNXX010000002.1"/>
</dbReference>
<dbReference type="InterPro" id="IPR036259">
    <property type="entry name" value="MFS_trans_sf"/>
</dbReference>
<proteinExistence type="predicted"/>
<dbReference type="PANTHER" id="PTHR42718">
    <property type="entry name" value="MAJOR FACILITATOR SUPERFAMILY MULTIDRUG TRANSPORTER MFSC"/>
    <property type="match status" value="1"/>
</dbReference>
<reference evidence="7 8" key="1">
    <citation type="submission" date="2024-07" db="EMBL/GenBank/DDBJ databases">
        <title>Marimonas sp.nov., isolated from tidal-flat sediment.</title>
        <authorList>
            <person name="Jayan J.N."/>
            <person name="Lee S.S."/>
        </authorList>
    </citation>
    <scope>NUCLEOTIDE SEQUENCE [LARGE SCALE GENOMIC DNA]</scope>
    <source>
        <strain evidence="7 8">MJW-29</strain>
    </source>
</reference>
<feature type="transmembrane region" description="Helical" evidence="5">
    <location>
        <begin position="76"/>
        <end position="97"/>
    </location>
</feature>